<comment type="similarity">
    <text evidence="6">Belongs to the NnrD/CARKD family.</text>
</comment>
<feature type="binding site" evidence="6">
    <location>
        <position position="102"/>
    </location>
    <ligand>
        <name>(6S)-NADPHX</name>
        <dbReference type="ChEBI" id="CHEBI:64076"/>
    </ligand>
</feature>
<name>A0ABX0A016_9BACT</name>
<reference evidence="8 9" key="1">
    <citation type="submission" date="2020-01" db="EMBL/GenBank/DDBJ databases">
        <title>Genome analysis.</title>
        <authorList>
            <person name="Wu S."/>
            <person name="Wang G."/>
        </authorList>
    </citation>
    <scope>NUCLEOTIDE SEQUENCE [LARGE SCALE GENOMIC DNA]</scope>
    <source>
        <strain evidence="8 9">SYL130</strain>
    </source>
</reference>
<evidence type="ECO:0000256" key="5">
    <source>
        <dbReference type="ARBA" id="ARBA00023239"/>
    </source>
</evidence>
<dbReference type="NCBIfam" id="TIGR00196">
    <property type="entry name" value="yjeF_cterm"/>
    <property type="match status" value="1"/>
</dbReference>
<keyword evidence="3 6" id="KW-0521">NADP</keyword>
<dbReference type="PROSITE" id="PS01050">
    <property type="entry name" value="YJEF_C_2"/>
    <property type="match status" value="1"/>
</dbReference>
<comment type="catalytic activity">
    <reaction evidence="6">
        <text>(6S)-NADHX + ADP = AMP + phosphate + NADH + H(+)</text>
        <dbReference type="Rhea" id="RHEA:32223"/>
        <dbReference type="ChEBI" id="CHEBI:15378"/>
        <dbReference type="ChEBI" id="CHEBI:43474"/>
        <dbReference type="ChEBI" id="CHEBI:57945"/>
        <dbReference type="ChEBI" id="CHEBI:64074"/>
        <dbReference type="ChEBI" id="CHEBI:456215"/>
        <dbReference type="ChEBI" id="CHEBI:456216"/>
        <dbReference type="EC" id="4.2.1.136"/>
    </reaction>
</comment>
<proteinExistence type="inferred from homology"/>
<evidence type="ECO:0000256" key="3">
    <source>
        <dbReference type="ARBA" id="ARBA00022857"/>
    </source>
</evidence>
<keyword evidence="9" id="KW-1185">Reference proteome</keyword>
<comment type="subunit">
    <text evidence="6">Homotetramer.</text>
</comment>
<dbReference type="HAMAP" id="MF_01965">
    <property type="entry name" value="NADHX_dehydratase"/>
    <property type="match status" value="1"/>
</dbReference>
<evidence type="ECO:0000259" key="7">
    <source>
        <dbReference type="PROSITE" id="PS51383"/>
    </source>
</evidence>
<comment type="cofactor">
    <cofactor evidence="6">
        <name>Mg(2+)</name>
        <dbReference type="ChEBI" id="CHEBI:18420"/>
    </cofactor>
</comment>
<feature type="binding site" evidence="6">
    <location>
        <position position="213"/>
    </location>
    <ligand>
        <name>(6S)-NADPHX</name>
        <dbReference type="ChEBI" id="CHEBI:64076"/>
    </ligand>
</feature>
<accession>A0ABX0A016</accession>
<evidence type="ECO:0000256" key="4">
    <source>
        <dbReference type="ARBA" id="ARBA00023027"/>
    </source>
</evidence>
<evidence type="ECO:0000313" key="9">
    <source>
        <dbReference type="Proteomes" id="UP000753802"/>
    </source>
</evidence>
<feature type="binding site" evidence="6">
    <location>
        <position position="212"/>
    </location>
    <ligand>
        <name>AMP</name>
        <dbReference type="ChEBI" id="CHEBI:456215"/>
    </ligand>
</feature>
<dbReference type="EMBL" id="JAACJS010000015">
    <property type="protein sequence ID" value="NCI51643.1"/>
    <property type="molecule type" value="Genomic_DNA"/>
</dbReference>
<dbReference type="PANTHER" id="PTHR12592:SF0">
    <property type="entry name" value="ATP-DEPENDENT (S)-NAD(P)H-HYDRATE DEHYDRATASE"/>
    <property type="match status" value="1"/>
</dbReference>
<organism evidence="8 9">
    <name type="scientific">Sediminibacterium roseum</name>
    <dbReference type="NCBI Taxonomy" id="1978412"/>
    <lineage>
        <taxon>Bacteria</taxon>
        <taxon>Pseudomonadati</taxon>
        <taxon>Bacteroidota</taxon>
        <taxon>Chitinophagia</taxon>
        <taxon>Chitinophagales</taxon>
        <taxon>Chitinophagaceae</taxon>
        <taxon>Sediminibacterium</taxon>
    </lineage>
</organism>
<keyword evidence="1 6" id="KW-0547">Nucleotide-binding</keyword>
<dbReference type="InterPro" id="IPR029056">
    <property type="entry name" value="Ribokinase-like"/>
</dbReference>
<sequence length="274" mass="28610">MKITRETIVPLLKPRDTHAHKGMYGHALLVAGSHGKIGAAVLAAKACLRGGVGLLTVHLPACGYTVMQTSAPEAMVLVDGNAEVFSSYIDTAKYTAIGVGPGLGTDPLTQKALHHLLQQNQHPVVLDADALNILSLNKEWLDDVPENSILTPHPKEFERLSGQSGIEAQVAFSKKYKVFVVGKGAGTCISTPSGETYINTTGNPGMATGGSGDVLTGLLTALLAQGYGPLHTCMAGVFAHGLAGDLAKERYGEAGLVAGDLCEYVAYAFKSLTQ</sequence>
<feature type="binding site" evidence="6">
    <location>
        <begin position="183"/>
        <end position="187"/>
    </location>
    <ligand>
        <name>AMP</name>
        <dbReference type="ChEBI" id="CHEBI:456215"/>
    </ligand>
</feature>
<comment type="catalytic activity">
    <reaction evidence="6">
        <text>(6S)-NADPHX + ADP = AMP + phosphate + NADPH + H(+)</text>
        <dbReference type="Rhea" id="RHEA:32235"/>
        <dbReference type="ChEBI" id="CHEBI:15378"/>
        <dbReference type="ChEBI" id="CHEBI:43474"/>
        <dbReference type="ChEBI" id="CHEBI:57783"/>
        <dbReference type="ChEBI" id="CHEBI:64076"/>
        <dbReference type="ChEBI" id="CHEBI:456215"/>
        <dbReference type="ChEBI" id="CHEBI:456216"/>
        <dbReference type="EC" id="4.2.1.136"/>
    </reaction>
</comment>
<gene>
    <name evidence="6" type="primary">nnrD</name>
    <name evidence="8" type="ORF">GWC95_17065</name>
</gene>
<feature type="binding site" evidence="6">
    <location>
        <position position="153"/>
    </location>
    <ligand>
        <name>(6S)-NADPHX</name>
        <dbReference type="ChEBI" id="CHEBI:64076"/>
    </ligand>
</feature>
<dbReference type="PANTHER" id="PTHR12592">
    <property type="entry name" value="ATP-DEPENDENT (S)-NAD(P)H-HYDRATE DEHYDRATASE FAMILY MEMBER"/>
    <property type="match status" value="1"/>
</dbReference>
<keyword evidence="5 6" id="KW-0456">Lyase</keyword>
<dbReference type="InterPro" id="IPR017953">
    <property type="entry name" value="Carbohydrate_kinase_pred_CS"/>
</dbReference>
<dbReference type="CDD" id="cd01171">
    <property type="entry name" value="YXKO-related"/>
    <property type="match status" value="1"/>
</dbReference>
<dbReference type="EC" id="4.2.1.136" evidence="6"/>
<keyword evidence="2 6" id="KW-0067">ATP-binding</keyword>
<dbReference type="SUPFAM" id="SSF53613">
    <property type="entry name" value="Ribokinase-like"/>
    <property type="match status" value="1"/>
</dbReference>
<dbReference type="Gene3D" id="3.40.1190.20">
    <property type="match status" value="1"/>
</dbReference>
<dbReference type="Pfam" id="PF01256">
    <property type="entry name" value="Carb_kinase"/>
    <property type="match status" value="1"/>
</dbReference>
<evidence type="ECO:0000256" key="1">
    <source>
        <dbReference type="ARBA" id="ARBA00022741"/>
    </source>
</evidence>
<evidence type="ECO:0000256" key="2">
    <source>
        <dbReference type="ARBA" id="ARBA00022840"/>
    </source>
</evidence>
<dbReference type="Proteomes" id="UP000753802">
    <property type="component" value="Unassembled WGS sequence"/>
</dbReference>
<comment type="function">
    <text evidence="6">Catalyzes the dehydration of the S-form of NAD(P)HX at the expense of ADP, which is converted to AMP. Together with NAD(P)HX epimerase, which catalyzes the epimerization of the S- and R-forms, the enzyme allows the repair of both epimers of NAD(P)HX, a damaged form of NAD(P)H that is a result of enzymatic or heat-dependent hydration.</text>
</comment>
<evidence type="ECO:0000313" key="8">
    <source>
        <dbReference type="EMBL" id="NCI51643.1"/>
    </source>
</evidence>
<feature type="binding site" evidence="6">
    <location>
        <position position="39"/>
    </location>
    <ligand>
        <name>(6S)-NADPHX</name>
        <dbReference type="ChEBI" id="CHEBI:64076"/>
    </ligand>
</feature>
<dbReference type="InterPro" id="IPR000631">
    <property type="entry name" value="CARKD"/>
</dbReference>
<comment type="caution">
    <text evidence="8">The sequence shown here is derived from an EMBL/GenBank/DDBJ whole genome shotgun (WGS) entry which is preliminary data.</text>
</comment>
<evidence type="ECO:0000256" key="6">
    <source>
        <dbReference type="HAMAP-Rule" id="MF_01965"/>
    </source>
</evidence>
<protein>
    <recommendedName>
        <fullName evidence="6">ADP-dependent (S)-NAD(P)H-hydrate dehydratase</fullName>
        <ecNumber evidence="6">4.2.1.136</ecNumber>
    </recommendedName>
    <alternativeName>
        <fullName evidence="6">ADP-dependent NAD(P)HX dehydratase</fullName>
    </alternativeName>
</protein>
<dbReference type="PROSITE" id="PS51383">
    <property type="entry name" value="YJEF_C_3"/>
    <property type="match status" value="1"/>
</dbReference>
<feature type="domain" description="YjeF C-terminal" evidence="7">
    <location>
        <begin position="4"/>
        <end position="272"/>
    </location>
</feature>
<dbReference type="RefSeq" id="WP_161819918.1">
    <property type="nucleotide sequence ID" value="NZ_JAACJS010000015.1"/>
</dbReference>
<keyword evidence="4 6" id="KW-0520">NAD</keyword>